<dbReference type="Gene3D" id="2.40.50.100">
    <property type="match status" value="1"/>
</dbReference>
<dbReference type="OrthoDB" id="248877at2"/>
<dbReference type="PANTHER" id="PTHR30097:SF4">
    <property type="entry name" value="SLR6042 PROTEIN"/>
    <property type="match status" value="1"/>
</dbReference>
<name>A0A5C6F2J1_9BACT</name>
<dbReference type="AlphaFoldDB" id="A0A5C6F2J1"/>
<keyword evidence="3" id="KW-1185">Reference proteome</keyword>
<dbReference type="Gene3D" id="1.10.287.470">
    <property type="entry name" value="Helix hairpin bin"/>
    <property type="match status" value="1"/>
</dbReference>
<dbReference type="Proteomes" id="UP000318288">
    <property type="component" value="Unassembled WGS sequence"/>
</dbReference>
<sequence length="613" mass="66620">MIDRHRNDDDLLWDQCQRLIQSLEAKAREPSTSPADTHDFLSELASGLRQTTAADAAIVRLQSEAASTTIVCDPIALISGDENKHESISASSSAGGNDLLHVEARFHQPVPLARRQAIEQLVSVLSDLAIAPYMRGKIQSLAARLKDQDDRDDWIAEMHQGTHLTESFAAIASATSRRLSIDRISLLRVKAKTKAVRLVATSTHSTIDRRAHDVQALRQLARLTIQRESSIRHSIGANSRSTDEASEVLDAYIDHSGCREILLQPIFGPDDHDPIAVIALEMFRISTDGPQSLTQAWDTVDAPVTGAIQQAIVRHESALSSVAMQWFDFATTRKRTTAVAVAAAIAIAGWFPVAFDVPVEGKVVASNQSRIFAPTEAIVTEVFVSDGQHISAGQKLMALRSPQLDLDQQAIIAQLESAKAKRDSIAALRSSGGRDAKSSADQQTLDAEIAGLMRQRDAIDDQRQQLIVTSPIDGIVDHWNMDTSLARRPVSHGQYLLSVISPADGWNAEIEIPDQSIAHVAGTQNKGPTRCSLKLRSDPTQTIAGSIDRVSGVADVNAAGKSVVRAIVSIESGDGSAMRQGASVVARIHCGKRSAAFVYLQSFIQWYRQQSWF</sequence>
<evidence type="ECO:0000256" key="1">
    <source>
        <dbReference type="ARBA" id="ARBA00022448"/>
    </source>
</evidence>
<organism evidence="2 3">
    <name type="scientific">Rubripirellula tenax</name>
    <dbReference type="NCBI Taxonomy" id="2528015"/>
    <lineage>
        <taxon>Bacteria</taxon>
        <taxon>Pseudomonadati</taxon>
        <taxon>Planctomycetota</taxon>
        <taxon>Planctomycetia</taxon>
        <taxon>Pirellulales</taxon>
        <taxon>Pirellulaceae</taxon>
        <taxon>Rubripirellula</taxon>
    </lineage>
</organism>
<dbReference type="GO" id="GO:0060003">
    <property type="term" value="P:copper ion export"/>
    <property type="evidence" value="ECO:0007669"/>
    <property type="project" value="TreeGrafter"/>
</dbReference>
<reference evidence="2 3" key="1">
    <citation type="submission" date="2019-02" db="EMBL/GenBank/DDBJ databases">
        <title>Deep-cultivation of Planctomycetes and their phenomic and genomic characterization uncovers novel biology.</title>
        <authorList>
            <person name="Wiegand S."/>
            <person name="Jogler M."/>
            <person name="Boedeker C."/>
            <person name="Pinto D."/>
            <person name="Vollmers J."/>
            <person name="Rivas-Marin E."/>
            <person name="Kohn T."/>
            <person name="Peeters S.H."/>
            <person name="Heuer A."/>
            <person name="Rast P."/>
            <person name="Oberbeckmann S."/>
            <person name="Bunk B."/>
            <person name="Jeske O."/>
            <person name="Meyerdierks A."/>
            <person name="Storesund J.E."/>
            <person name="Kallscheuer N."/>
            <person name="Luecker S."/>
            <person name="Lage O.M."/>
            <person name="Pohl T."/>
            <person name="Merkel B.J."/>
            <person name="Hornburger P."/>
            <person name="Mueller R.-W."/>
            <person name="Bruemmer F."/>
            <person name="Labrenz M."/>
            <person name="Spormann A.M."/>
            <person name="Op Den Camp H."/>
            <person name="Overmann J."/>
            <person name="Amann R."/>
            <person name="Jetten M.S.M."/>
            <person name="Mascher T."/>
            <person name="Medema M.H."/>
            <person name="Devos D.P."/>
            <person name="Kaster A.-K."/>
            <person name="Ovreas L."/>
            <person name="Rohde M."/>
            <person name="Galperin M.Y."/>
            <person name="Jogler C."/>
        </authorList>
    </citation>
    <scope>NUCLEOTIDE SEQUENCE [LARGE SCALE GENOMIC DNA]</scope>
    <source>
        <strain evidence="2 3">Poly51</strain>
    </source>
</reference>
<gene>
    <name evidence="2" type="ORF">Poly51_32960</name>
</gene>
<comment type="caution">
    <text evidence="2">The sequence shown here is derived from an EMBL/GenBank/DDBJ whole genome shotgun (WGS) entry which is preliminary data.</text>
</comment>
<dbReference type="InterPro" id="IPR051909">
    <property type="entry name" value="MFP_Cation_Efflux"/>
</dbReference>
<proteinExistence type="predicted"/>
<dbReference type="PANTHER" id="PTHR30097">
    <property type="entry name" value="CATION EFFLUX SYSTEM PROTEIN CUSB"/>
    <property type="match status" value="1"/>
</dbReference>
<dbReference type="EMBL" id="SJPW01000004">
    <property type="protein sequence ID" value="TWU54577.1"/>
    <property type="molecule type" value="Genomic_DNA"/>
</dbReference>
<accession>A0A5C6F2J1</accession>
<dbReference type="GO" id="GO:0030313">
    <property type="term" value="C:cell envelope"/>
    <property type="evidence" value="ECO:0007669"/>
    <property type="project" value="TreeGrafter"/>
</dbReference>
<dbReference type="RefSeq" id="WP_146458772.1">
    <property type="nucleotide sequence ID" value="NZ_SJPW01000004.1"/>
</dbReference>
<dbReference type="SUPFAM" id="SSF111369">
    <property type="entry name" value="HlyD-like secretion proteins"/>
    <property type="match status" value="1"/>
</dbReference>
<evidence type="ECO:0000313" key="2">
    <source>
        <dbReference type="EMBL" id="TWU54577.1"/>
    </source>
</evidence>
<dbReference type="GO" id="GO:0015679">
    <property type="term" value="P:plasma membrane copper ion transport"/>
    <property type="evidence" value="ECO:0007669"/>
    <property type="project" value="TreeGrafter"/>
</dbReference>
<keyword evidence="1" id="KW-0813">Transport</keyword>
<dbReference type="Gene3D" id="2.40.30.170">
    <property type="match status" value="1"/>
</dbReference>
<protein>
    <submittedName>
        <fullName evidence="2">HlyD family secretion protein</fullName>
    </submittedName>
</protein>
<evidence type="ECO:0000313" key="3">
    <source>
        <dbReference type="Proteomes" id="UP000318288"/>
    </source>
</evidence>